<dbReference type="Proteomes" id="UP000000709">
    <property type="component" value="Unassembled WGS sequence"/>
</dbReference>
<dbReference type="GO" id="GO:0031097">
    <property type="term" value="C:medial cortex"/>
    <property type="evidence" value="ECO:0007669"/>
    <property type="project" value="TreeGrafter"/>
</dbReference>
<dbReference type="HOGENOM" id="CLU_025518_0_0_1"/>
<dbReference type="InterPro" id="IPR004148">
    <property type="entry name" value="BAR_dom"/>
</dbReference>
<dbReference type="KEGG" id="spaa:SPAPADRAFT_141955"/>
<dbReference type="GO" id="GO:0097320">
    <property type="term" value="P:plasma membrane tubulation"/>
    <property type="evidence" value="ECO:0007669"/>
    <property type="project" value="TreeGrafter"/>
</dbReference>
<dbReference type="GO" id="GO:0030479">
    <property type="term" value="C:actin cortical patch"/>
    <property type="evidence" value="ECO:0007669"/>
    <property type="project" value="TreeGrafter"/>
</dbReference>
<dbReference type="GO" id="GO:0006897">
    <property type="term" value="P:endocytosis"/>
    <property type="evidence" value="ECO:0007669"/>
    <property type="project" value="InterPro"/>
</dbReference>
<accession>G3ASL6</accession>
<dbReference type="eggNOG" id="KOG3771">
    <property type="taxonomic scope" value="Eukaryota"/>
</dbReference>
<dbReference type="RefSeq" id="XP_007376735.1">
    <property type="nucleotide sequence ID" value="XM_007376673.1"/>
</dbReference>
<keyword evidence="5" id="KW-1185">Reference proteome</keyword>
<dbReference type="InParanoid" id="G3ASL6"/>
<evidence type="ECO:0000313" key="5">
    <source>
        <dbReference type="Proteomes" id="UP000000709"/>
    </source>
</evidence>
<gene>
    <name evidence="4" type="ORF">SPAPADRAFT_141955</name>
</gene>
<dbReference type="Pfam" id="PF00018">
    <property type="entry name" value="SH3_1"/>
    <property type="match status" value="1"/>
</dbReference>
<dbReference type="InterPro" id="IPR046982">
    <property type="entry name" value="BIN3/RVS161-like"/>
</dbReference>
<dbReference type="GO" id="GO:0008289">
    <property type="term" value="F:lipid binding"/>
    <property type="evidence" value="ECO:0007669"/>
    <property type="project" value="TreeGrafter"/>
</dbReference>
<dbReference type="EMBL" id="GL996504">
    <property type="protein sequence ID" value="EGW30702.1"/>
    <property type="molecule type" value="Genomic_DNA"/>
</dbReference>
<evidence type="ECO:0000313" key="4">
    <source>
        <dbReference type="EMBL" id="EGW30702.1"/>
    </source>
</evidence>
<dbReference type="InterPro" id="IPR001452">
    <property type="entry name" value="SH3_domain"/>
</dbReference>
<dbReference type="InterPro" id="IPR027267">
    <property type="entry name" value="AH/BAR_dom_sf"/>
</dbReference>
<evidence type="ECO:0000256" key="2">
    <source>
        <dbReference type="PROSITE-ProRule" id="PRU00192"/>
    </source>
</evidence>
<dbReference type="SMART" id="SM00326">
    <property type="entry name" value="SH3"/>
    <property type="match status" value="1"/>
</dbReference>
<dbReference type="Pfam" id="PF03114">
    <property type="entry name" value="BAR"/>
    <property type="match status" value="1"/>
</dbReference>
<dbReference type="GO" id="GO:0051666">
    <property type="term" value="P:actin cortical patch localization"/>
    <property type="evidence" value="ECO:0007669"/>
    <property type="project" value="InterPro"/>
</dbReference>
<dbReference type="GO" id="GO:0043332">
    <property type="term" value="C:mating projection tip"/>
    <property type="evidence" value="ECO:0007669"/>
    <property type="project" value="TreeGrafter"/>
</dbReference>
<dbReference type="STRING" id="619300.G3ASL6"/>
<organism evidence="5">
    <name type="scientific">Spathaspora passalidarum (strain NRRL Y-27907 / 11-Y1)</name>
    <dbReference type="NCBI Taxonomy" id="619300"/>
    <lineage>
        <taxon>Eukaryota</taxon>
        <taxon>Fungi</taxon>
        <taxon>Dikarya</taxon>
        <taxon>Ascomycota</taxon>
        <taxon>Saccharomycotina</taxon>
        <taxon>Pichiomycetes</taxon>
        <taxon>Debaryomycetaceae</taxon>
        <taxon>Spathaspora</taxon>
    </lineage>
</organism>
<dbReference type="GO" id="GO:1990528">
    <property type="term" value="C:Rvs161p-Rvs167p complex"/>
    <property type="evidence" value="ECO:0007669"/>
    <property type="project" value="TreeGrafter"/>
</dbReference>
<dbReference type="GeneID" id="18870410"/>
<dbReference type="PANTHER" id="PTHR47174">
    <property type="entry name" value="BRIDGING INTEGRATOR 3"/>
    <property type="match status" value="1"/>
</dbReference>
<dbReference type="OMA" id="LRNDTDW"/>
<evidence type="ECO:0000256" key="1">
    <source>
        <dbReference type="ARBA" id="ARBA00022443"/>
    </source>
</evidence>
<dbReference type="Gene3D" id="1.20.1270.60">
    <property type="entry name" value="Arfaptin homology (AH) domain/BAR domain"/>
    <property type="match status" value="1"/>
</dbReference>
<proteinExistence type="predicted"/>
<dbReference type="PANTHER" id="PTHR47174:SF1">
    <property type="entry name" value="REDUCED VIABILITY UPON STARVATION PROTEIN 167"/>
    <property type="match status" value="1"/>
</dbReference>
<evidence type="ECO:0000259" key="3">
    <source>
        <dbReference type="PROSITE" id="PS50002"/>
    </source>
</evidence>
<dbReference type="SUPFAM" id="SSF50044">
    <property type="entry name" value="SH3-domain"/>
    <property type="match status" value="1"/>
</dbReference>
<reference evidence="4 5" key="1">
    <citation type="journal article" date="2011" name="Proc. Natl. Acad. Sci. U.S.A.">
        <title>Comparative genomics of xylose-fermenting fungi for enhanced biofuel production.</title>
        <authorList>
            <person name="Wohlbach D.J."/>
            <person name="Kuo A."/>
            <person name="Sato T.K."/>
            <person name="Potts K.M."/>
            <person name="Salamov A.A."/>
            <person name="LaButti K.M."/>
            <person name="Sun H."/>
            <person name="Clum A."/>
            <person name="Pangilinan J.L."/>
            <person name="Lindquist E.A."/>
            <person name="Lucas S."/>
            <person name="Lapidus A."/>
            <person name="Jin M."/>
            <person name="Gunawan C."/>
            <person name="Balan V."/>
            <person name="Dale B.E."/>
            <person name="Jeffries T.W."/>
            <person name="Zinkel R."/>
            <person name="Barry K.W."/>
            <person name="Grigoriev I.V."/>
            <person name="Gasch A.P."/>
        </authorList>
    </citation>
    <scope>NUCLEOTIDE SEQUENCE [LARGE SCALE GENOMIC DNA]</scope>
    <source>
        <strain evidence="5">NRRL Y-27907 / 11-Y1</strain>
    </source>
</reference>
<protein>
    <recommendedName>
        <fullName evidence="3">SH3 domain-containing protein</fullName>
    </recommendedName>
</protein>
<dbReference type="SUPFAM" id="SSF103657">
    <property type="entry name" value="BAR/IMD domain-like"/>
    <property type="match status" value="1"/>
</dbReference>
<dbReference type="FunFam" id="2.30.30.40:FF:000072">
    <property type="entry name" value="Unconventional Myosin IB"/>
    <property type="match status" value="1"/>
</dbReference>
<dbReference type="OrthoDB" id="10255128at2759"/>
<name>G3ASL6_SPAPN</name>
<keyword evidence="1 2" id="KW-0728">SH3 domain</keyword>
<dbReference type="PROSITE" id="PS50002">
    <property type="entry name" value="SH3"/>
    <property type="match status" value="1"/>
</dbReference>
<feature type="domain" description="SH3" evidence="3">
    <location>
        <begin position="303"/>
        <end position="359"/>
    </location>
</feature>
<dbReference type="PRINTS" id="PR00452">
    <property type="entry name" value="SH3DOMAIN"/>
</dbReference>
<dbReference type="AlphaFoldDB" id="G3ASL6"/>
<sequence>MNSDITKITNLVSNQLKLVDETVIKNDHFDWNRIKRTPQYFKQKIKYNGGSYTIDEEFNDLEQQFIHYERTIKSLLKHSKVSLDSLIELPECSIGIGESFQNLIDPYNNFVSGGSVIEKEYESWNKVSKYKKLIKDINIDGEINDISKIIESKLEECLRVFKTVQKKFKTREFALLDYDKVYNDLETLIIKQEQGELTLKQNNQLFCLKRRLEENKLKYEDINQVLKRELPTFLELAKQIIAPVQAMTYYINLQFSYEIFNETKKLFPVESISDITSHFFTQNDPVMESIEKFSVLTKVNTDLKQQYVQAMFSFRAQESTDLSIRKGDRIKLLQEDGEWWKGELNGKIGNFPANYVKKV</sequence>
<dbReference type="Gene3D" id="2.30.30.40">
    <property type="entry name" value="SH3 Domains"/>
    <property type="match status" value="1"/>
</dbReference>
<dbReference type="InterPro" id="IPR036028">
    <property type="entry name" value="SH3-like_dom_sf"/>
</dbReference>
<dbReference type="PRINTS" id="PR00499">
    <property type="entry name" value="P67PHOX"/>
</dbReference>
<dbReference type="eggNOG" id="KOG3601">
    <property type="taxonomic scope" value="Eukaryota"/>
</dbReference>